<comment type="caution">
    <text evidence="1">The sequence shown here is derived from an EMBL/GenBank/DDBJ whole genome shotgun (WGS) entry which is preliminary data.</text>
</comment>
<evidence type="ECO:0000313" key="2">
    <source>
        <dbReference type="Proteomes" id="UP001187343"/>
    </source>
</evidence>
<name>A0AA88TSI8_9TELE</name>
<dbReference type="EMBL" id="JAUYZG010000007">
    <property type="protein sequence ID" value="KAK2903445.1"/>
    <property type="molecule type" value="Genomic_DNA"/>
</dbReference>
<dbReference type="AlphaFoldDB" id="A0AA88TSI8"/>
<proteinExistence type="predicted"/>
<dbReference type="Proteomes" id="UP001187343">
    <property type="component" value="Unassembled WGS sequence"/>
</dbReference>
<keyword evidence="2" id="KW-1185">Reference proteome</keyword>
<organism evidence="1 2">
    <name type="scientific">Cirrhinus molitorella</name>
    <name type="common">mud carp</name>
    <dbReference type="NCBI Taxonomy" id="172907"/>
    <lineage>
        <taxon>Eukaryota</taxon>
        <taxon>Metazoa</taxon>
        <taxon>Chordata</taxon>
        <taxon>Craniata</taxon>
        <taxon>Vertebrata</taxon>
        <taxon>Euteleostomi</taxon>
        <taxon>Actinopterygii</taxon>
        <taxon>Neopterygii</taxon>
        <taxon>Teleostei</taxon>
        <taxon>Ostariophysi</taxon>
        <taxon>Cypriniformes</taxon>
        <taxon>Cyprinidae</taxon>
        <taxon>Labeoninae</taxon>
        <taxon>Labeonini</taxon>
        <taxon>Cirrhinus</taxon>
    </lineage>
</organism>
<accession>A0AA88TSI8</accession>
<sequence>MGVLRTERVVELRGTKEEELRAWKKQGTKVKSAKKETKAEWETKAGLENKKIKVETAEQGTKAEIETKVDPAKMVNMVESVEEMISTAKLRTFMAIWYTTMAELAGYFGRADCWGSGGHGRAKAGENQADWLKDLDKDHGLSLDEMAELRRTMDLALHATKQATTAMGRLGTYTMAKLATHCRPMCSPFTMLM</sequence>
<evidence type="ECO:0000313" key="1">
    <source>
        <dbReference type="EMBL" id="KAK2903445.1"/>
    </source>
</evidence>
<reference evidence="1" key="1">
    <citation type="submission" date="2023-08" db="EMBL/GenBank/DDBJ databases">
        <title>Chromosome-level Genome Assembly of mud carp (Cirrhinus molitorella).</title>
        <authorList>
            <person name="Liu H."/>
        </authorList>
    </citation>
    <scope>NUCLEOTIDE SEQUENCE</scope>
    <source>
        <strain evidence="1">Prfri</strain>
        <tissue evidence="1">Muscle</tissue>
    </source>
</reference>
<protein>
    <submittedName>
        <fullName evidence="1">Uncharacterized protein</fullName>
    </submittedName>
</protein>
<gene>
    <name evidence="1" type="ORF">Q8A67_008158</name>
</gene>